<feature type="region of interest" description="Disordered" evidence="1">
    <location>
        <begin position="1"/>
        <end position="21"/>
    </location>
</feature>
<evidence type="ECO:0000256" key="1">
    <source>
        <dbReference type="SAM" id="MobiDB-lite"/>
    </source>
</evidence>
<accession>A0A178Z598</accession>
<dbReference type="EMBL" id="LVYI01000013">
    <property type="protein sequence ID" value="OAP54691.1"/>
    <property type="molecule type" value="Genomic_DNA"/>
</dbReference>
<evidence type="ECO:0000313" key="4">
    <source>
        <dbReference type="Proteomes" id="UP000078343"/>
    </source>
</evidence>
<evidence type="ECO:0000259" key="2">
    <source>
        <dbReference type="Pfam" id="PF25545"/>
    </source>
</evidence>
<organism evidence="3 4">
    <name type="scientific">Fonsecaea erecta</name>
    <dbReference type="NCBI Taxonomy" id="1367422"/>
    <lineage>
        <taxon>Eukaryota</taxon>
        <taxon>Fungi</taxon>
        <taxon>Dikarya</taxon>
        <taxon>Ascomycota</taxon>
        <taxon>Pezizomycotina</taxon>
        <taxon>Eurotiomycetes</taxon>
        <taxon>Chaetothyriomycetidae</taxon>
        <taxon>Chaetothyriales</taxon>
        <taxon>Herpotrichiellaceae</taxon>
        <taxon>Fonsecaea</taxon>
    </lineage>
</organism>
<feature type="compositionally biased region" description="Low complexity" evidence="1">
    <location>
        <begin position="12"/>
        <end position="21"/>
    </location>
</feature>
<dbReference type="OrthoDB" id="4539929at2759"/>
<reference evidence="3 4" key="1">
    <citation type="submission" date="2016-04" db="EMBL/GenBank/DDBJ databases">
        <title>Draft genome of Fonsecaea erecta CBS 125763.</title>
        <authorList>
            <person name="Weiss V.A."/>
            <person name="Vicente V.A."/>
            <person name="Raittz R.T."/>
            <person name="Moreno L.F."/>
            <person name="De Souza E.M."/>
            <person name="Pedrosa F.O."/>
            <person name="Steffens M.B."/>
            <person name="Faoro H."/>
            <person name="Tadra-Sfeir M.Z."/>
            <person name="Najafzadeh M.J."/>
            <person name="Felipe M.S."/>
            <person name="Teixeira M."/>
            <person name="Sun J."/>
            <person name="Xi L."/>
            <person name="Gomes R."/>
            <person name="De Azevedo C.M."/>
            <person name="Salgado C.G."/>
            <person name="Da Silva M.B."/>
            <person name="Nascimento M.F."/>
            <person name="Queiroz-Telles F."/>
            <person name="Attili D.S."/>
            <person name="Gorbushina A."/>
        </authorList>
    </citation>
    <scope>NUCLEOTIDE SEQUENCE [LARGE SCALE GENOMIC DNA]</scope>
    <source>
        <strain evidence="3 4">CBS 125763</strain>
    </source>
</reference>
<gene>
    <name evidence="3" type="ORF">AYL99_11139</name>
</gene>
<dbReference type="Proteomes" id="UP000078343">
    <property type="component" value="Unassembled WGS sequence"/>
</dbReference>
<dbReference type="PANTHER" id="PTHR42470">
    <property type="entry name" value="VAST DOMAIN-CONTAINING PROTEIN"/>
    <property type="match status" value="1"/>
</dbReference>
<sequence>MPYRTPSPEMISGASPASGATSSLVAIPGYREVNLATHGIHLRSMDETLPRHVKRLVSDMFKRRQSLEPDMKDTEGRRTLTDLTERNSAESQVAKELKRLIFQNSETEERVKGLCQTVEGYLMRKEHLPTSSQPDFDNRLSQPKPDILYSYVFEAFTLNQQKQLNKMAQSEFTANNQRSIYPFFVVEFKGNAGLTTGSLWVGTNQCLGATAACIKMVEKLNKYVEGLDTSTLQPVDTTVFSIAMSGSEARLFVSWKEGDGQYITQQIEGLAVCRPDHYVRLHRFVRNVIDWGTGSRLAQIGAVLDYIQEEPQKRLHDAIADASDNAIKPDRKRRK</sequence>
<feature type="domain" description="DUF7924" evidence="2">
    <location>
        <begin position="86"/>
        <end position="302"/>
    </location>
</feature>
<protein>
    <recommendedName>
        <fullName evidence="2">DUF7924 domain-containing protein</fullName>
    </recommendedName>
</protein>
<dbReference type="InterPro" id="IPR057684">
    <property type="entry name" value="DUF7924"/>
</dbReference>
<evidence type="ECO:0000313" key="3">
    <source>
        <dbReference type="EMBL" id="OAP54691.1"/>
    </source>
</evidence>
<keyword evidence="4" id="KW-1185">Reference proteome</keyword>
<proteinExistence type="predicted"/>
<dbReference type="PANTHER" id="PTHR42470:SF1">
    <property type="entry name" value="VAST DOMAIN-CONTAINING PROTEIN"/>
    <property type="match status" value="1"/>
</dbReference>
<comment type="caution">
    <text evidence="3">The sequence shown here is derived from an EMBL/GenBank/DDBJ whole genome shotgun (WGS) entry which is preliminary data.</text>
</comment>
<dbReference type="STRING" id="1367422.A0A178Z598"/>
<dbReference type="Pfam" id="PF25545">
    <property type="entry name" value="DUF7924"/>
    <property type="match status" value="1"/>
</dbReference>
<dbReference type="GeneID" id="30015307"/>
<dbReference type="AlphaFoldDB" id="A0A178Z598"/>
<name>A0A178Z598_9EURO</name>
<dbReference type="RefSeq" id="XP_018688058.1">
    <property type="nucleotide sequence ID" value="XM_018842645.1"/>
</dbReference>